<reference evidence="1" key="1">
    <citation type="submission" date="2021-05" db="EMBL/GenBank/DDBJ databases">
        <authorList>
            <person name="Khan N."/>
        </authorList>
    </citation>
    <scope>NUCLEOTIDE SEQUENCE</scope>
</reference>
<comment type="caution">
    <text evidence="1">The sequence shown here is derived from an EMBL/GenBank/DDBJ whole genome shotgun (WGS) entry which is preliminary data.</text>
</comment>
<proteinExistence type="predicted"/>
<sequence length="295" mass="34024">MSQVDDVESPTWGLLPVERYLIRKWDSYSTLTTEQQRDELVKAFLQEDDISSFASSTADAPSTELVQTVLASWRPEKLRQIAIKYDPPNPLFGTIVVLRTYYGDDSDEKFRRWMEDAIAAFEEMDPYGDLFGEPEDRWWRILDNTSLFDMGPEDWQSVYRVFPELATPELRRNFNESDTEEVKDLVSATCESRVPEVDDYEDAICAIAKTGFWLIVADEEAFKDEELLLVFIDKKGNVVRQTGIEPETLPYLPHYNLRGSITESGIWTDAEVGNKYKTRGEIMRTVLPLVMAEDQ</sequence>
<evidence type="ECO:0000313" key="1">
    <source>
        <dbReference type="EMBL" id="CAG7554311.1"/>
    </source>
</evidence>
<dbReference type="Proteomes" id="UP000693738">
    <property type="component" value="Unassembled WGS sequence"/>
</dbReference>
<accession>A0A8J2IH09</accession>
<dbReference type="AlphaFoldDB" id="A0A8J2IH09"/>
<dbReference type="EMBL" id="CAJSTJ010000003">
    <property type="protein sequence ID" value="CAG7554311.1"/>
    <property type="molecule type" value="Genomic_DNA"/>
</dbReference>
<protein>
    <submittedName>
        <fullName evidence="1">Uncharacterized protein</fullName>
    </submittedName>
</protein>
<evidence type="ECO:0000313" key="2">
    <source>
        <dbReference type="Proteomes" id="UP000693738"/>
    </source>
</evidence>
<organism evidence="1 2">
    <name type="scientific">Fusarium equiseti</name>
    <name type="common">Fusarium scirpi</name>
    <dbReference type="NCBI Taxonomy" id="61235"/>
    <lineage>
        <taxon>Eukaryota</taxon>
        <taxon>Fungi</taxon>
        <taxon>Dikarya</taxon>
        <taxon>Ascomycota</taxon>
        <taxon>Pezizomycotina</taxon>
        <taxon>Sordariomycetes</taxon>
        <taxon>Hypocreomycetidae</taxon>
        <taxon>Hypocreales</taxon>
        <taxon>Nectriaceae</taxon>
        <taxon>Fusarium</taxon>
        <taxon>Fusarium incarnatum-equiseti species complex</taxon>
    </lineage>
</organism>
<name>A0A8J2IH09_FUSEQ</name>
<gene>
    <name evidence="1" type="ORF">FEQUK3_LOCUS16</name>
</gene>